<feature type="domain" description="J" evidence="2">
    <location>
        <begin position="317"/>
        <end position="381"/>
    </location>
</feature>
<dbReference type="SUPFAM" id="SSF46565">
    <property type="entry name" value="Chaperone J-domain"/>
    <property type="match status" value="1"/>
</dbReference>
<evidence type="ECO:0000313" key="3">
    <source>
        <dbReference type="EMBL" id="CAD8658318.1"/>
    </source>
</evidence>
<evidence type="ECO:0000256" key="1">
    <source>
        <dbReference type="SAM" id="MobiDB-lite"/>
    </source>
</evidence>
<feature type="compositionally biased region" description="Basic residues" evidence="1">
    <location>
        <begin position="24"/>
        <end position="48"/>
    </location>
</feature>
<dbReference type="AlphaFoldDB" id="A0A7S0N3K3"/>
<dbReference type="InterPro" id="IPR001623">
    <property type="entry name" value="DnaJ_domain"/>
</dbReference>
<feature type="compositionally biased region" description="Basic and acidic residues" evidence="1">
    <location>
        <begin position="440"/>
        <end position="449"/>
    </location>
</feature>
<feature type="compositionally biased region" description="Low complexity" evidence="1">
    <location>
        <begin position="591"/>
        <end position="605"/>
    </location>
</feature>
<dbReference type="PANTHER" id="PTHR47422">
    <property type="entry name" value="DNAJ HEAT SHOCK N-TERMINAL DOMAIN-CONTAINING PROTEIN"/>
    <property type="match status" value="1"/>
</dbReference>
<dbReference type="Pfam" id="PF00226">
    <property type="entry name" value="DnaJ"/>
    <property type="match status" value="1"/>
</dbReference>
<dbReference type="InterPro" id="IPR036869">
    <property type="entry name" value="J_dom_sf"/>
</dbReference>
<dbReference type="PRINTS" id="PR00625">
    <property type="entry name" value="JDOMAIN"/>
</dbReference>
<name>A0A7S0N3K3_9CHLO</name>
<organism evidence="3">
    <name type="scientific">Pyramimonas obovata</name>
    <dbReference type="NCBI Taxonomy" id="1411642"/>
    <lineage>
        <taxon>Eukaryota</taxon>
        <taxon>Viridiplantae</taxon>
        <taxon>Chlorophyta</taxon>
        <taxon>Pyramimonadophyceae</taxon>
        <taxon>Pyramimonadales</taxon>
        <taxon>Pyramimonadaceae</taxon>
        <taxon>Pyramimonas</taxon>
        <taxon>Pyramimonas incertae sedis</taxon>
    </lineage>
</organism>
<feature type="compositionally biased region" description="Basic and acidic residues" evidence="1">
    <location>
        <begin position="529"/>
        <end position="539"/>
    </location>
</feature>
<accession>A0A7S0N3K3</accession>
<reference evidence="3" key="1">
    <citation type="submission" date="2021-01" db="EMBL/GenBank/DDBJ databases">
        <authorList>
            <person name="Corre E."/>
            <person name="Pelletier E."/>
            <person name="Niang G."/>
            <person name="Scheremetjew M."/>
            <person name="Finn R."/>
            <person name="Kale V."/>
            <person name="Holt S."/>
            <person name="Cochrane G."/>
            <person name="Meng A."/>
            <person name="Brown T."/>
            <person name="Cohen L."/>
        </authorList>
    </citation>
    <scope>NUCLEOTIDE SEQUENCE</scope>
    <source>
        <strain evidence="3">CCMP722</strain>
    </source>
</reference>
<protein>
    <recommendedName>
        <fullName evidence="2">J domain-containing protein</fullName>
    </recommendedName>
</protein>
<dbReference type="SMART" id="SM00271">
    <property type="entry name" value="DnaJ"/>
    <property type="match status" value="1"/>
</dbReference>
<feature type="compositionally biased region" description="Basic and acidic residues" evidence="1">
    <location>
        <begin position="546"/>
        <end position="573"/>
    </location>
</feature>
<evidence type="ECO:0000259" key="2">
    <source>
        <dbReference type="PROSITE" id="PS50076"/>
    </source>
</evidence>
<feature type="compositionally biased region" description="Acidic residues" evidence="1">
    <location>
        <begin position="271"/>
        <end position="280"/>
    </location>
</feature>
<feature type="compositionally biased region" description="Polar residues" evidence="1">
    <location>
        <begin position="451"/>
        <end position="461"/>
    </location>
</feature>
<dbReference type="InterPro" id="IPR022226">
    <property type="entry name" value="DUF3752"/>
</dbReference>
<feature type="compositionally biased region" description="Low complexity" evidence="1">
    <location>
        <begin position="502"/>
        <end position="517"/>
    </location>
</feature>
<feature type="region of interest" description="Disordered" evidence="1">
    <location>
        <begin position="177"/>
        <end position="249"/>
    </location>
</feature>
<dbReference type="PROSITE" id="PS50076">
    <property type="entry name" value="DNAJ_2"/>
    <property type="match status" value="1"/>
</dbReference>
<feature type="compositionally biased region" description="Basic and acidic residues" evidence="1">
    <location>
        <begin position="182"/>
        <end position="200"/>
    </location>
</feature>
<feature type="region of interest" description="Disordered" evidence="1">
    <location>
        <begin position="404"/>
        <end position="478"/>
    </location>
</feature>
<dbReference type="Pfam" id="PF12572">
    <property type="entry name" value="DUF3752"/>
    <property type="match status" value="1"/>
</dbReference>
<gene>
    <name evidence="3" type="ORF">POBO1169_LOCUS5346</name>
</gene>
<feature type="region of interest" description="Disordered" evidence="1">
    <location>
        <begin position="1"/>
        <end position="66"/>
    </location>
</feature>
<feature type="compositionally biased region" description="Polar residues" evidence="1">
    <location>
        <begin position="215"/>
        <end position="226"/>
    </location>
</feature>
<dbReference type="EMBL" id="HBFA01010203">
    <property type="protein sequence ID" value="CAD8658318.1"/>
    <property type="molecule type" value="Transcribed_RNA"/>
</dbReference>
<sequence>MPEREEKSHKKRKRKEKDKDKRKEKSKKKHKSKHRREKKDHSSKKRKERSPSSSSSSSSDSDQPRTAEEILSLGRQAVHLLRVILAQYPKLRSDIRQLLKQLDAGEVVDVSGLADPQLKKLVTMFFEALMLQCSRGSIYKLPASSSKLLTTMAIVLAEDVDPALAGPLEKILPQFAASSEGGKSEEEQSEQEAKPPKAEESLDFDTEPTNECPEATSSMDGITTEATEVADDPSPESPPVAGPPVRRAVGPAMPPPEVLEAAAAVSAAQANDEDSDEDDGGPMIGPPPPALMEEDNATTGVQREAECIRILNAHNADAYEVLGVEPDTDKATIKKAYWRLSLRVHPDKCAHARAKEAFDMLNKAHKQLADPVERAALDNAREQEEIKRVAMQMAAEERQAALWRRSRGCPKEGDDALIAGEDPDAPKESERRGAWMTELPPEKRPRDPHAQMSQASVTQFSKSEKKGRGDTSCWTDTPEQAAARKAQMYLEGYSDTLRLGAAQATASAAAAAATASTVDSYNQMSRPKTLMEQHQEKETKAKKKAKAEGKRDKEDWEGNHPWKPWDREKDLVIKPKAKTANDLTKMGGSLGSRFSGSSTGGRSFL</sequence>
<proteinExistence type="predicted"/>
<dbReference type="PANTHER" id="PTHR47422:SF1">
    <property type="entry name" value="DNAJ HEAT SHOCK N-TERMINAL DOMAIN-CONTAINING PROTEIN"/>
    <property type="match status" value="1"/>
</dbReference>
<feature type="region of interest" description="Disordered" evidence="1">
    <location>
        <begin position="266"/>
        <end position="287"/>
    </location>
</feature>
<feature type="compositionally biased region" description="Basic and acidic residues" evidence="1">
    <location>
        <begin position="424"/>
        <end position="433"/>
    </location>
</feature>
<feature type="compositionally biased region" description="Low complexity" evidence="1">
    <location>
        <begin position="51"/>
        <end position="61"/>
    </location>
</feature>
<dbReference type="Gene3D" id="1.10.287.110">
    <property type="entry name" value="DnaJ domain"/>
    <property type="match status" value="1"/>
</dbReference>
<dbReference type="CDD" id="cd06257">
    <property type="entry name" value="DnaJ"/>
    <property type="match status" value="1"/>
</dbReference>
<feature type="region of interest" description="Disordered" evidence="1">
    <location>
        <begin position="502"/>
        <end position="605"/>
    </location>
</feature>